<name>A0A7T3NBY7_9CAUD</name>
<accession>A0A7T3NBY7</accession>
<organism evidence="1 2">
    <name type="scientific">Serratia phage vB_SmaM_Yaphecito</name>
    <dbReference type="NCBI Taxonomy" id="2777368"/>
    <lineage>
        <taxon>Viruses</taxon>
        <taxon>Duplodnaviria</taxon>
        <taxon>Heunggongvirae</taxon>
        <taxon>Uroviricota</taxon>
        <taxon>Caudoviricetes</taxon>
        <taxon>Chimalliviridae</taxon>
        <taxon>Moabitevirus</taxon>
        <taxon>Moabitevirus moabite</taxon>
    </lineage>
</organism>
<evidence type="ECO:0000313" key="1">
    <source>
        <dbReference type="EMBL" id="QPX76898.1"/>
    </source>
</evidence>
<evidence type="ECO:0000313" key="2">
    <source>
        <dbReference type="Proteomes" id="UP000595230"/>
    </source>
</evidence>
<dbReference type="EMBL" id="MW021758">
    <property type="protein sequence ID" value="QPX76898.1"/>
    <property type="molecule type" value="Genomic_DNA"/>
</dbReference>
<reference evidence="1 2" key="1">
    <citation type="submission" date="2020-09" db="EMBL/GenBank/DDBJ databases">
        <authorList>
            <person name="Bustos Y."/>
            <person name="Adams S."/>
            <person name="Bishop E."/>
            <person name="Cobbley H."/>
            <person name="Haycock D."/>
            <person name="Hoopes M."/>
            <person name="Newey C."/>
            <person name="Thompson D."/>
            <person name="Carr E."/>
            <person name="Breakwell D.P."/>
            <person name="Grose J.H."/>
        </authorList>
    </citation>
    <scope>NUCLEOTIDE SEQUENCE [LARGE SCALE GENOMIC DNA]</scope>
</reference>
<protein>
    <submittedName>
        <fullName evidence="1">Putative PLxRFG domain-containing protein</fullName>
    </submittedName>
</protein>
<proteinExistence type="predicted"/>
<sequence length="208" mass="23835">MNLNFFEAYITLLRIEFQFSGETFMEYQVYRGLVRKAPITESVHPSITFAGNKATAEYYAHNPNNADLKGNCPTVYSATIEINNPFIVDKDYSGIEFKQLLRVMSKVEVYKLILEHEEYVKGTYLYQEFVREGALSSNYVLECIGRTPSLLEVALPAYVFLDNPDIISRLIRSGFDGSIHRGTGVSMDDVEYRIWLSHSQIKKHCCCN</sequence>
<dbReference type="Proteomes" id="UP000595230">
    <property type="component" value="Segment"/>
</dbReference>